<dbReference type="PANTHER" id="PTHR12000:SF42">
    <property type="entry name" value="LEGUMAIN"/>
    <property type="match status" value="1"/>
</dbReference>
<keyword evidence="12" id="KW-1185">Reference proteome</keyword>
<keyword evidence="7" id="KW-0788">Thiol protease</keyword>
<dbReference type="PANTHER" id="PTHR12000">
    <property type="entry name" value="HEMOGLOBINASE FAMILY MEMBER"/>
    <property type="match status" value="1"/>
</dbReference>
<dbReference type="InterPro" id="IPR046427">
    <property type="entry name" value="Legumain_prodom_sf"/>
</dbReference>
<evidence type="ECO:0000256" key="3">
    <source>
        <dbReference type="ARBA" id="ARBA00012628"/>
    </source>
</evidence>
<dbReference type="EMBL" id="LGRX02026939">
    <property type="protein sequence ID" value="KAK3250066.1"/>
    <property type="molecule type" value="Genomic_DNA"/>
</dbReference>
<feature type="chain" id="PRO_5041921397" description="legumain" evidence="9">
    <location>
        <begin position="21"/>
        <end position="464"/>
    </location>
</feature>
<dbReference type="InterPro" id="IPR043577">
    <property type="entry name" value="AE"/>
</dbReference>
<comment type="caution">
    <text evidence="11">The sequence shown here is derived from an EMBL/GenBank/DDBJ whole genome shotgun (WGS) entry which is preliminary data.</text>
</comment>
<comment type="catalytic activity">
    <reaction evidence="1">
        <text>Hydrolysis of proteins and small molecule substrates at -Asn-|-Xaa- bonds.</text>
        <dbReference type="EC" id="3.4.22.34"/>
    </reaction>
</comment>
<gene>
    <name evidence="11" type="ORF">CYMTET_40537</name>
</gene>
<evidence type="ECO:0000259" key="10">
    <source>
        <dbReference type="Pfam" id="PF20985"/>
    </source>
</evidence>
<accession>A0AAE0C7V1</accession>
<keyword evidence="5 9" id="KW-0732">Signal</keyword>
<dbReference type="PRINTS" id="PR00776">
    <property type="entry name" value="HEMOGLOBNASE"/>
</dbReference>
<evidence type="ECO:0000256" key="9">
    <source>
        <dbReference type="SAM" id="SignalP"/>
    </source>
</evidence>
<dbReference type="FunFam" id="1.10.132.130:FF:000001">
    <property type="entry name" value="Vacuolar-processing enzyme beta-isozyme"/>
    <property type="match status" value="1"/>
</dbReference>
<keyword evidence="4" id="KW-0645">Protease</keyword>
<dbReference type="AlphaFoldDB" id="A0AAE0C7V1"/>
<evidence type="ECO:0000256" key="4">
    <source>
        <dbReference type="ARBA" id="ARBA00022670"/>
    </source>
</evidence>
<dbReference type="GO" id="GO:0006624">
    <property type="term" value="P:vacuolar protein processing"/>
    <property type="evidence" value="ECO:0007669"/>
    <property type="project" value="TreeGrafter"/>
</dbReference>
<evidence type="ECO:0000256" key="1">
    <source>
        <dbReference type="ARBA" id="ARBA00000810"/>
    </source>
</evidence>
<evidence type="ECO:0000313" key="12">
    <source>
        <dbReference type="Proteomes" id="UP001190700"/>
    </source>
</evidence>
<evidence type="ECO:0000256" key="6">
    <source>
        <dbReference type="ARBA" id="ARBA00022801"/>
    </source>
</evidence>
<dbReference type="FunFam" id="3.40.50.1460:FF:000006">
    <property type="entry name" value="Legumain"/>
    <property type="match status" value="1"/>
</dbReference>
<dbReference type="GO" id="GO:0051603">
    <property type="term" value="P:proteolysis involved in protein catabolic process"/>
    <property type="evidence" value="ECO:0007669"/>
    <property type="project" value="InterPro"/>
</dbReference>
<feature type="active site" description="Nucleophile" evidence="8">
    <location>
        <position position="198"/>
    </location>
</feature>
<proteinExistence type="inferred from homology"/>
<feature type="signal peptide" evidence="9">
    <location>
        <begin position="1"/>
        <end position="20"/>
    </location>
</feature>
<dbReference type="GO" id="GO:0005773">
    <property type="term" value="C:vacuole"/>
    <property type="evidence" value="ECO:0007669"/>
    <property type="project" value="GOC"/>
</dbReference>
<sequence>MWSRFLLISTCLAVIPAAQAVRGLLEEPDLAAGGKTWALLIAGSNGFGNYRHQADVYHAYQIVKKGGIPDENIVVMHYDDIANNDENPHPGKVINKPGGPDVYAGVPKDYTGEQVTAANMLAVLAGDAEAMRGVGSGKVISSSANDRVFMYYADHGGPGILGVPSGAGPYLYAKDLIKTLKTKAASGFKEMVLYIEACESGSMLDGLLPDNINIYATTASNPSESSWGYYCPGMTIPPPKEYMTCLGDLYSISFLEDLDKLTATKPETYKKQYTLVKKRTSQNGTYDEGSHVMQYGDLAMDKEKLRSWFALSSAADEAGVLFEEHPEPAFGGVEQRDADLLYFQTKYERAQGEAKSVAKNALDAEKARRYDIDQRVAQTALKMVAGDVEKALQLKIAMRPEGQGLVEDWDCFKGMIEAYEAGCGVLGDYGIKHARMFANMCNNGKTVADMQSVVGAVCSLRATQ</sequence>
<feature type="active site" evidence="8">
    <location>
        <position position="155"/>
    </location>
</feature>
<reference evidence="11 12" key="1">
    <citation type="journal article" date="2015" name="Genome Biol. Evol.">
        <title>Comparative Genomics of a Bacterivorous Green Alga Reveals Evolutionary Causalities and Consequences of Phago-Mixotrophic Mode of Nutrition.</title>
        <authorList>
            <person name="Burns J.A."/>
            <person name="Paasch A."/>
            <person name="Narechania A."/>
            <person name="Kim E."/>
        </authorList>
    </citation>
    <scope>NUCLEOTIDE SEQUENCE [LARGE SCALE GENOMIC DNA]</scope>
    <source>
        <strain evidence="11 12">PLY_AMNH</strain>
    </source>
</reference>
<dbReference type="EC" id="3.4.22.34" evidence="3"/>
<evidence type="ECO:0000256" key="8">
    <source>
        <dbReference type="PIRSR" id="PIRSR019663-1"/>
    </source>
</evidence>
<dbReference type="Gene3D" id="3.40.50.1460">
    <property type="match status" value="1"/>
</dbReference>
<protein>
    <recommendedName>
        <fullName evidence="3">legumain</fullName>
        <ecNumber evidence="3">3.4.22.34</ecNumber>
    </recommendedName>
</protein>
<evidence type="ECO:0000256" key="5">
    <source>
        <dbReference type="ARBA" id="ARBA00022729"/>
    </source>
</evidence>
<feature type="domain" description="Legumain prodomain" evidence="10">
    <location>
        <begin position="362"/>
        <end position="458"/>
    </location>
</feature>
<dbReference type="InterPro" id="IPR001096">
    <property type="entry name" value="Peptidase_C13"/>
</dbReference>
<evidence type="ECO:0000313" key="11">
    <source>
        <dbReference type="EMBL" id="KAK3250066.1"/>
    </source>
</evidence>
<dbReference type="CDD" id="cd21115">
    <property type="entry name" value="legumain_C"/>
    <property type="match status" value="1"/>
</dbReference>
<dbReference type="GO" id="GO:0004197">
    <property type="term" value="F:cysteine-type endopeptidase activity"/>
    <property type="evidence" value="ECO:0007669"/>
    <property type="project" value="UniProtKB-EC"/>
</dbReference>
<dbReference type="PIRSF" id="PIRSF500139">
    <property type="entry name" value="AE"/>
    <property type="match status" value="1"/>
</dbReference>
<dbReference type="Pfam" id="PF20985">
    <property type="entry name" value="Legum_prodom"/>
    <property type="match status" value="1"/>
</dbReference>
<dbReference type="Proteomes" id="UP001190700">
    <property type="component" value="Unassembled WGS sequence"/>
</dbReference>
<dbReference type="Gene3D" id="1.10.132.130">
    <property type="match status" value="1"/>
</dbReference>
<dbReference type="PIRSF" id="PIRSF019663">
    <property type="entry name" value="Legumain"/>
    <property type="match status" value="1"/>
</dbReference>
<keyword evidence="6" id="KW-0378">Hydrolase</keyword>
<dbReference type="InterPro" id="IPR048501">
    <property type="entry name" value="Legum_prodom"/>
</dbReference>
<dbReference type="Pfam" id="PF01650">
    <property type="entry name" value="Peptidase_C13"/>
    <property type="match status" value="1"/>
</dbReference>
<evidence type="ECO:0000256" key="7">
    <source>
        <dbReference type="ARBA" id="ARBA00022807"/>
    </source>
</evidence>
<name>A0AAE0C7V1_9CHLO</name>
<evidence type="ECO:0000256" key="2">
    <source>
        <dbReference type="ARBA" id="ARBA00009941"/>
    </source>
</evidence>
<organism evidence="11 12">
    <name type="scientific">Cymbomonas tetramitiformis</name>
    <dbReference type="NCBI Taxonomy" id="36881"/>
    <lineage>
        <taxon>Eukaryota</taxon>
        <taxon>Viridiplantae</taxon>
        <taxon>Chlorophyta</taxon>
        <taxon>Pyramimonadophyceae</taxon>
        <taxon>Pyramimonadales</taxon>
        <taxon>Pyramimonadaceae</taxon>
        <taxon>Cymbomonas</taxon>
    </lineage>
</organism>
<comment type="similarity">
    <text evidence="2">Belongs to the peptidase C13 family.</text>
</comment>